<feature type="region of interest" description="Disordered" evidence="1">
    <location>
        <begin position="1"/>
        <end position="29"/>
    </location>
</feature>
<name>A0ABR3RGG0_9PLEO</name>
<evidence type="ECO:0008006" key="4">
    <source>
        <dbReference type="Google" id="ProtNLM"/>
    </source>
</evidence>
<feature type="compositionally biased region" description="Polar residues" evidence="1">
    <location>
        <begin position="1"/>
        <end position="10"/>
    </location>
</feature>
<evidence type="ECO:0000313" key="3">
    <source>
        <dbReference type="Proteomes" id="UP001521785"/>
    </source>
</evidence>
<protein>
    <recommendedName>
        <fullName evidence="4">SMP domain-containing protein</fullName>
    </recommendedName>
</protein>
<feature type="compositionally biased region" description="Basic and acidic residues" evidence="1">
    <location>
        <begin position="232"/>
        <end position="245"/>
    </location>
</feature>
<feature type="compositionally biased region" description="Basic and acidic residues" evidence="1">
    <location>
        <begin position="257"/>
        <end position="267"/>
    </location>
</feature>
<evidence type="ECO:0000313" key="2">
    <source>
        <dbReference type="EMBL" id="KAL1603535.1"/>
    </source>
</evidence>
<evidence type="ECO:0000256" key="1">
    <source>
        <dbReference type="SAM" id="MobiDB-lite"/>
    </source>
</evidence>
<proteinExistence type="predicted"/>
<reference evidence="2 3" key="1">
    <citation type="submission" date="2024-02" db="EMBL/GenBank/DDBJ databases">
        <title>De novo assembly and annotation of 12 fungi associated with fruit tree decline syndrome in Ontario, Canada.</title>
        <authorList>
            <person name="Sulman M."/>
            <person name="Ellouze W."/>
            <person name="Ilyukhin E."/>
        </authorList>
    </citation>
    <scope>NUCLEOTIDE SEQUENCE [LARGE SCALE GENOMIC DNA]</scope>
    <source>
        <strain evidence="2 3">M42-189</strain>
    </source>
</reference>
<dbReference type="EMBL" id="JAKJXO020000006">
    <property type="protein sequence ID" value="KAL1603535.1"/>
    <property type="molecule type" value="Genomic_DNA"/>
</dbReference>
<feature type="compositionally biased region" description="Polar residues" evidence="1">
    <location>
        <begin position="185"/>
        <end position="218"/>
    </location>
</feature>
<accession>A0ABR3RGG0</accession>
<organism evidence="2 3">
    <name type="scientific">Paraconiothyrium brasiliense</name>
    <dbReference type="NCBI Taxonomy" id="300254"/>
    <lineage>
        <taxon>Eukaryota</taxon>
        <taxon>Fungi</taxon>
        <taxon>Dikarya</taxon>
        <taxon>Ascomycota</taxon>
        <taxon>Pezizomycotina</taxon>
        <taxon>Dothideomycetes</taxon>
        <taxon>Pleosporomycetidae</taxon>
        <taxon>Pleosporales</taxon>
        <taxon>Massarineae</taxon>
        <taxon>Didymosphaeriaceae</taxon>
        <taxon>Paraconiothyrium</taxon>
    </lineage>
</organism>
<keyword evidence="3" id="KW-1185">Reference proteome</keyword>
<dbReference type="Proteomes" id="UP001521785">
    <property type="component" value="Unassembled WGS sequence"/>
</dbReference>
<comment type="caution">
    <text evidence="2">The sequence shown here is derived from an EMBL/GenBank/DDBJ whole genome shotgun (WGS) entry which is preliminary data.</text>
</comment>
<feature type="region of interest" description="Disordered" evidence="1">
    <location>
        <begin position="160"/>
        <end position="267"/>
    </location>
</feature>
<gene>
    <name evidence="2" type="ORF">SLS60_005123</name>
</gene>
<sequence length="267" mass="28447">MSSSTATERSVLQKLHTDPLSITTEDARRLSEQVEVTDSRSAKIVSAVESLAVASEEIQQQLDPQTNSPPMVQVPRHTQHNLVNDLKAAVDTHPHSVTVDLLKATQDIVSTMQRAIGAAHAPNPELEDELQKEFARIVPKIEQGIVTKADADSLHSLESRAHGHTEKGGLTAQAQSVAAKRERAQSLSDSTNEGQAYTDSSNVSKGPTPQSAATSASDTAGHFAALSLVQNKPKDSPGPKLESAHHSQGSPVIHARKGSEQKAVEAH</sequence>